<keyword evidence="3" id="KW-1185">Reference proteome</keyword>
<dbReference type="AlphaFoldDB" id="A0A9P6U642"/>
<feature type="compositionally biased region" description="Polar residues" evidence="1">
    <location>
        <begin position="30"/>
        <end position="43"/>
    </location>
</feature>
<accession>A0A9P6U642</accession>
<dbReference type="Proteomes" id="UP000807716">
    <property type="component" value="Unassembled WGS sequence"/>
</dbReference>
<gene>
    <name evidence="2" type="ORF">DFQ27_002516</name>
</gene>
<proteinExistence type="predicted"/>
<feature type="non-terminal residue" evidence="2">
    <location>
        <position position="1"/>
    </location>
</feature>
<evidence type="ECO:0000256" key="1">
    <source>
        <dbReference type="SAM" id="MobiDB-lite"/>
    </source>
</evidence>
<sequence length="93" mass="9762">SLDSGDAPPVLFQAGLQNGTHADFLEQQAAKESSTLSPGSPSYAQPPAPLDANCEPPSLASVLVWMPPPTLQTPKTVYSTSQTLAPRLSWTSL</sequence>
<name>A0A9P6U642_9FUNG</name>
<reference evidence="2" key="1">
    <citation type="journal article" date="2020" name="Fungal Divers.">
        <title>Resolving the Mortierellaceae phylogeny through synthesis of multi-gene phylogenetics and phylogenomics.</title>
        <authorList>
            <person name="Vandepol N."/>
            <person name="Liber J."/>
            <person name="Desiro A."/>
            <person name="Na H."/>
            <person name="Kennedy M."/>
            <person name="Barry K."/>
            <person name="Grigoriev I.V."/>
            <person name="Miller A.N."/>
            <person name="O'Donnell K."/>
            <person name="Stajich J.E."/>
            <person name="Bonito G."/>
        </authorList>
    </citation>
    <scope>NUCLEOTIDE SEQUENCE</scope>
    <source>
        <strain evidence="2">BC1065</strain>
    </source>
</reference>
<dbReference type="EMBL" id="JAAAJB010000195">
    <property type="protein sequence ID" value="KAG0262182.1"/>
    <property type="molecule type" value="Genomic_DNA"/>
</dbReference>
<feature type="region of interest" description="Disordered" evidence="1">
    <location>
        <begin position="26"/>
        <end position="51"/>
    </location>
</feature>
<evidence type="ECO:0000313" key="2">
    <source>
        <dbReference type="EMBL" id="KAG0262182.1"/>
    </source>
</evidence>
<protein>
    <submittedName>
        <fullName evidence="2">Uncharacterized protein</fullName>
    </submittedName>
</protein>
<organism evidence="2 3">
    <name type="scientific">Actinomortierella ambigua</name>
    <dbReference type="NCBI Taxonomy" id="1343610"/>
    <lineage>
        <taxon>Eukaryota</taxon>
        <taxon>Fungi</taxon>
        <taxon>Fungi incertae sedis</taxon>
        <taxon>Mucoromycota</taxon>
        <taxon>Mortierellomycotina</taxon>
        <taxon>Mortierellomycetes</taxon>
        <taxon>Mortierellales</taxon>
        <taxon>Mortierellaceae</taxon>
        <taxon>Actinomortierella</taxon>
    </lineage>
</organism>
<evidence type="ECO:0000313" key="3">
    <source>
        <dbReference type="Proteomes" id="UP000807716"/>
    </source>
</evidence>
<comment type="caution">
    <text evidence="2">The sequence shown here is derived from an EMBL/GenBank/DDBJ whole genome shotgun (WGS) entry which is preliminary data.</text>
</comment>